<dbReference type="Pfam" id="PF17115">
    <property type="entry name" value="Toast_rack_N"/>
    <property type="match status" value="1"/>
</dbReference>
<reference evidence="2 3" key="1">
    <citation type="submission" date="2020-10" db="EMBL/GenBank/DDBJ databases">
        <title>Complete genome sequence of Paludibaculum fermentans P105T, a facultatively anaerobic acidobacterium capable of dissimilatory Fe(III) reduction.</title>
        <authorList>
            <person name="Dedysh S.N."/>
            <person name="Beletsky A.V."/>
            <person name="Kulichevskaya I.S."/>
            <person name="Mardanov A.V."/>
            <person name="Ravin N.V."/>
        </authorList>
    </citation>
    <scope>NUCLEOTIDE SEQUENCE [LARGE SCALE GENOMIC DNA]</scope>
    <source>
        <strain evidence="2 3">P105</strain>
    </source>
</reference>
<dbReference type="InterPro" id="IPR031346">
    <property type="entry name" value="DUF2154_N"/>
</dbReference>
<evidence type="ECO:0000313" key="3">
    <source>
        <dbReference type="Proteomes" id="UP000593892"/>
    </source>
</evidence>
<dbReference type="PROSITE" id="PS51257">
    <property type="entry name" value="PROKAR_LIPOPROTEIN"/>
    <property type="match status" value="1"/>
</dbReference>
<evidence type="ECO:0000259" key="1">
    <source>
        <dbReference type="Pfam" id="PF17115"/>
    </source>
</evidence>
<sequence length="241" mass="25658">MTLPAYRVGLFAAILASAGCSIDINSKPTGETVRDTKIIERSRAAKAEIVVADLNIGAGELNVSGGSKELFDGEFTYNVPDWKPEVRYDDSGFRGRLTVRQGGGKGNFGNIKNIWDLKLANDVPLDLRIHCGAGENKLNLGDLTLRSVEVQMGAGSVDMDLRGKPQRDYEVRIEGGVGEATVHLPPDVGVVAEANGGIGSINVRGLKKDGDRWVSESNGQSKATIRLSVKGGIGEINILAQ</sequence>
<name>A0A7S7SGM0_PALFE</name>
<dbReference type="KEGG" id="pfer:IRI77_19185"/>
<feature type="domain" description="DUF2154" evidence="1">
    <location>
        <begin position="53"/>
        <end position="133"/>
    </location>
</feature>
<dbReference type="RefSeq" id="WP_194446652.1">
    <property type="nucleotide sequence ID" value="NZ_CP063849.1"/>
</dbReference>
<organism evidence="2 3">
    <name type="scientific">Paludibaculum fermentans</name>
    <dbReference type="NCBI Taxonomy" id="1473598"/>
    <lineage>
        <taxon>Bacteria</taxon>
        <taxon>Pseudomonadati</taxon>
        <taxon>Acidobacteriota</taxon>
        <taxon>Terriglobia</taxon>
        <taxon>Bryobacterales</taxon>
        <taxon>Bryobacteraceae</taxon>
        <taxon>Paludibaculum</taxon>
    </lineage>
</organism>
<proteinExistence type="predicted"/>
<evidence type="ECO:0000313" key="2">
    <source>
        <dbReference type="EMBL" id="QOY84982.1"/>
    </source>
</evidence>
<accession>A0A7S7SGM0</accession>
<protein>
    <recommendedName>
        <fullName evidence="1">DUF2154 domain-containing protein</fullName>
    </recommendedName>
</protein>
<dbReference type="AlphaFoldDB" id="A0A7S7SGM0"/>
<keyword evidence="3" id="KW-1185">Reference proteome</keyword>
<dbReference type="EMBL" id="CP063849">
    <property type="protein sequence ID" value="QOY84982.1"/>
    <property type="molecule type" value="Genomic_DNA"/>
</dbReference>
<gene>
    <name evidence="2" type="ORF">IRI77_19185</name>
</gene>
<dbReference type="Proteomes" id="UP000593892">
    <property type="component" value="Chromosome"/>
</dbReference>